<accession>A0A9P8TI91</accession>
<evidence type="ECO:0000313" key="13">
    <source>
        <dbReference type="Proteomes" id="UP000769528"/>
    </source>
</evidence>
<keyword evidence="13" id="KW-1185">Reference proteome</keyword>
<gene>
    <name evidence="12" type="ORF">WICMUC_000857</name>
</gene>
<dbReference type="PANTHER" id="PTHR24072">
    <property type="entry name" value="RHO FAMILY GTPASE"/>
    <property type="match status" value="1"/>
</dbReference>
<keyword evidence="4" id="KW-0488">Methylation</keyword>
<dbReference type="GO" id="GO:0005886">
    <property type="term" value="C:plasma membrane"/>
    <property type="evidence" value="ECO:0007669"/>
    <property type="project" value="UniProtKB-SubCell"/>
</dbReference>
<dbReference type="Gene3D" id="3.40.50.300">
    <property type="entry name" value="P-loop containing nucleotide triphosphate hydrolases"/>
    <property type="match status" value="1"/>
</dbReference>
<dbReference type="SMART" id="SM00174">
    <property type="entry name" value="RHO"/>
    <property type="match status" value="1"/>
</dbReference>
<evidence type="ECO:0000256" key="1">
    <source>
        <dbReference type="ARBA" id="ARBA00004342"/>
    </source>
</evidence>
<dbReference type="Pfam" id="PF00071">
    <property type="entry name" value="Ras"/>
    <property type="match status" value="1"/>
</dbReference>
<dbReference type="PROSITE" id="PS51421">
    <property type="entry name" value="RAS"/>
    <property type="match status" value="1"/>
</dbReference>
<dbReference type="InterPro" id="IPR027417">
    <property type="entry name" value="P-loop_NTPase"/>
</dbReference>
<feature type="region of interest" description="Disordered" evidence="11">
    <location>
        <begin position="36"/>
        <end position="55"/>
    </location>
</feature>
<dbReference type="SMART" id="SM00173">
    <property type="entry name" value="RAS"/>
    <property type="match status" value="1"/>
</dbReference>
<dbReference type="AlphaFoldDB" id="A0A9P8TI91"/>
<dbReference type="GO" id="GO:0005525">
    <property type="term" value="F:GTP binding"/>
    <property type="evidence" value="ECO:0007669"/>
    <property type="project" value="UniProtKB-KW"/>
</dbReference>
<keyword evidence="6" id="KW-0342">GTP-binding</keyword>
<protein>
    <recommendedName>
        <fullName evidence="10">GTP-binding protein RHO4</fullName>
    </recommendedName>
</protein>
<dbReference type="GO" id="GO:0007264">
    <property type="term" value="P:small GTPase-mediated signal transduction"/>
    <property type="evidence" value="ECO:0007669"/>
    <property type="project" value="InterPro"/>
</dbReference>
<dbReference type="OrthoDB" id="4031310at2759"/>
<evidence type="ECO:0000256" key="8">
    <source>
        <dbReference type="ARBA" id="ARBA00023288"/>
    </source>
</evidence>
<comment type="caution">
    <text evidence="12">The sequence shown here is derived from an EMBL/GenBank/DDBJ whole genome shotgun (WGS) entry which is preliminary data.</text>
</comment>
<keyword evidence="7" id="KW-0472">Membrane</keyword>
<evidence type="ECO:0000256" key="3">
    <source>
        <dbReference type="ARBA" id="ARBA00022475"/>
    </source>
</evidence>
<dbReference type="SMART" id="SM00176">
    <property type="entry name" value="RAN"/>
    <property type="match status" value="1"/>
</dbReference>
<dbReference type="InterPro" id="IPR003578">
    <property type="entry name" value="Small_GTPase_Rho"/>
</dbReference>
<evidence type="ECO:0000256" key="10">
    <source>
        <dbReference type="ARBA" id="ARBA00067969"/>
    </source>
</evidence>
<dbReference type="InterPro" id="IPR001806">
    <property type="entry name" value="Small_GTPase"/>
</dbReference>
<evidence type="ECO:0000256" key="4">
    <source>
        <dbReference type="ARBA" id="ARBA00022481"/>
    </source>
</evidence>
<keyword evidence="5" id="KW-0547">Nucleotide-binding</keyword>
<dbReference type="NCBIfam" id="TIGR00231">
    <property type="entry name" value="small_GTP"/>
    <property type="match status" value="1"/>
</dbReference>
<keyword evidence="8" id="KW-0449">Lipoprotein</keyword>
<dbReference type="Proteomes" id="UP000769528">
    <property type="component" value="Unassembled WGS sequence"/>
</dbReference>
<dbReference type="PROSITE" id="PS51419">
    <property type="entry name" value="RAB"/>
    <property type="match status" value="1"/>
</dbReference>
<dbReference type="GO" id="GO:0003924">
    <property type="term" value="F:GTPase activity"/>
    <property type="evidence" value="ECO:0007669"/>
    <property type="project" value="InterPro"/>
</dbReference>
<keyword evidence="9" id="KW-0636">Prenylation</keyword>
<reference evidence="12" key="1">
    <citation type="journal article" date="2021" name="Open Biol.">
        <title>Shared evolutionary footprints suggest mitochondrial oxidative damage underlies multiple complex I losses in fungi.</title>
        <authorList>
            <person name="Schikora-Tamarit M.A."/>
            <person name="Marcet-Houben M."/>
            <person name="Nosek J."/>
            <person name="Gabaldon T."/>
        </authorList>
    </citation>
    <scope>NUCLEOTIDE SEQUENCE</scope>
    <source>
        <strain evidence="12">CBS6341</strain>
    </source>
</reference>
<dbReference type="InterPro" id="IPR005225">
    <property type="entry name" value="Small_GTP-bd"/>
</dbReference>
<dbReference type="EMBL" id="JAEUBF010000267">
    <property type="protein sequence ID" value="KAH3679625.1"/>
    <property type="molecule type" value="Genomic_DNA"/>
</dbReference>
<evidence type="ECO:0000313" key="12">
    <source>
        <dbReference type="EMBL" id="KAH3679625.1"/>
    </source>
</evidence>
<evidence type="ECO:0000256" key="9">
    <source>
        <dbReference type="ARBA" id="ARBA00023289"/>
    </source>
</evidence>
<sequence length="317" mass="36351">MQNNLSKPFYNRSSYYYSNDIIDEKEENPDNPYEIAKKRQSASDTNQKPLTSPFNNNSTVEIPHYTIGSVKKKAQHRIKLVVVGDGGSGKTCLLISYSQGEFPTTYIPTIFENYVTDINIPNSKESIQLTLWDTAGQEEYDRLRPLSYPDVNILLICYAVNNMISLNNVKEKWAPEVQHFCPGIPIILVGTKIDLQSGESVSYQQGEEIKRDIGAVYHIRCSAKTTENINNVFDVAINTAFQNLVASENKIDKKSKRRSIFKPFGNNQDFTKDVQVQNEQNGRYFDDYHKNSEYDFSDIKPVKIEKKFIRKSRCIIL</sequence>
<evidence type="ECO:0000256" key="7">
    <source>
        <dbReference type="ARBA" id="ARBA00023136"/>
    </source>
</evidence>
<dbReference type="PROSITE" id="PS51420">
    <property type="entry name" value="RHO"/>
    <property type="match status" value="1"/>
</dbReference>
<keyword evidence="3" id="KW-1003">Cell membrane</keyword>
<dbReference type="SMART" id="SM00175">
    <property type="entry name" value="RAB"/>
    <property type="match status" value="1"/>
</dbReference>
<name>A0A9P8TI91_9ASCO</name>
<dbReference type="SUPFAM" id="SSF52540">
    <property type="entry name" value="P-loop containing nucleoside triphosphate hydrolases"/>
    <property type="match status" value="1"/>
</dbReference>
<evidence type="ECO:0000256" key="5">
    <source>
        <dbReference type="ARBA" id="ARBA00022741"/>
    </source>
</evidence>
<organism evidence="12 13">
    <name type="scientific">Wickerhamomyces mucosus</name>
    <dbReference type="NCBI Taxonomy" id="1378264"/>
    <lineage>
        <taxon>Eukaryota</taxon>
        <taxon>Fungi</taxon>
        <taxon>Dikarya</taxon>
        <taxon>Ascomycota</taxon>
        <taxon>Saccharomycotina</taxon>
        <taxon>Saccharomycetes</taxon>
        <taxon>Phaffomycetales</taxon>
        <taxon>Wickerhamomycetaceae</taxon>
        <taxon>Wickerhamomyces</taxon>
    </lineage>
</organism>
<evidence type="ECO:0000256" key="2">
    <source>
        <dbReference type="ARBA" id="ARBA00010142"/>
    </source>
</evidence>
<comment type="subcellular location">
    <subcellularLocation>
        <location evidence="1">Cell membrane</location>
        <topology evidence="1">Lipid-anchor</topology>
        <orientation evidence="1">Cytoplasmic side</orientation>
    </subcellularLocation>
</comment>
<comment type="similarity">
    <text evidence="2">Belongs to the small GTPase superfamily. Rho family.</text>
</comment>
<proteinExistence type="inferred from homology"/>
<reference evidence="12" key="2">
    <citation type="submission" date="2021-01" db="EMBL/GenBank/DDBJ databases">
        <authorList>
            <person name="Schikora-Tamarit M.A."/>
        </authorList>
    </citation>
    <scope>NUCLEOTIDE SEQUENCE</scope>
    <source>
        <strain evidence="12">CBS6341</strain>
    </source>
</reference>
<dbReference type="PRINTS" id="PR00449">
    <property type="entry name" value="RASTRNSFRMNG"/>
</dbReference>
<evidence type="ECO:0000256" key="6">
    <source>
        <dbReference type="ARBA" id="ARBA00023134"/>
    </source>
</evidence>
<evidence type="ECO:0000256" key="11">
    <source>
        <dbReference type="SAM" id="MobiDB-lite"/>
    </source>
</evidence>
<feature type="compositionally biased region" description="Polar residues" evidence="11">
    <location>
        <begin position="42"/>
        <end position="55"/>
    </location>
</feature>
<dbReference type="FunFam" id="3.40.50.300:FF:000983">
    <property type="entry name" value="Rho family GTPase"/>
    <property type="match status" value="1"/>
</dbReference>